<keyword evidence="1" id="KW-0472">Membrane</keyword>
<accession>A0A239AHZ0</accession>
<sequence length="117" mass="11622">MLPAVDHVGEIVVSGAGGLALLGWGVVVLLRGAAPAMKAAGRAWRSAGEAAMFGFLLGAALLVVAFMWTATATGFAGPDGVIGSDAGLVLGLVPLLLGVLAVVFCGPRKVTELRGNP</sequence>
<evidence type="ECO:0000313" key="2">
    <source>
        <dbReference type="EMBL" id="SNR95139.1"/>
    </source>
</evidence>
<organism evidence="2 3">
    <name type="scientific">Actinoplanes regularis</name>
    <dbReference type="NCBI Taxonomy" id="52697"/>
    <lineage>
        <taxon>Bacteria</taxon>
        <taxon>Bacillati</taxon>
        <taxon>Actinomycetota</taxon>
        <taxon>Actinomycetes</taxon>
        <taxon>Micromonosporales</taxon>
        <taxon>Micromonosporaceae</taxon>
        <taxon>Actinoplanes</taxon>
    </lineage>
</organism>
<gene>
    <name evidence="2" type="ORF">SAMN06264365_107356</name>
</gene>
<proteinExistence type="predicted"/>
<keyword evidence="1" id="KW-0812">Transmembrane</keyword>
<evidence type="ECO:0000256" key="1">
    <source>
        <dbReference type="SAM" id="Phobius"/>
    </source>
</evidence>
<evidence type="ECO:0000313" key="3">
    <source>
        <dbReference type="Proteomes" id="UP000198415"/>
    </source>
</evidence>
<protein>
    <submittedName>
        <fullName evidence="2">Uncharacterized protein</fullName>
    </submittedName>
</protein>
<feature type="transmembrane region" description="Helical" evidence="1">
    <location>
        <begin position="88"/>
        <end position="106"/>
    </location>
</feature>
<reference evidence="2 3" key="1">
    <citation type="submission" date="2017-06" db="EMBL/GenBank/DDBJ databases">
        <authorList>
            <person name="Kim H.J."/>
            <person name="Triplett B.A."/>
        </authorList>
    </citation>
    <scope>NUCLEOTIDE SEQUENCE [LARGE SCALE GENOMIC DNA]</scope>
    <source>
        <strain evidence="2 3">DSM 43151</strain>
    </source>
</reference>
<dbReference type="Proteomes" id="UP000198415">
    <property type="component" value="Unassembled WGS sequence"/>
</dbReference>
<dbReference type="AlphaFoldDB" id="A0A239AHZ0"/>
<dbReference type="EMBL" id="FZNR01000007">
    <property type="protein sequence ID" value="SNR95139.1"/>
    <property type="molecule type" value="Genomic_DNA"/>
</dbReference>
<feature type="transmembrane region" description="Helical" evidence="1">
    <location>
        <begin position="12"/>
        <end position="30"/>
    </location>
</feature>
<keyword evidence="1" id="KW-1133">Transmembrane helix</keyword>
<feature type="transmembrane region" description="Helical" evidence="1">
    <location>
        <begin position="50"/>
        <end position="68"/>
    </location>
</feature>
<name>A0A239AHZ0_9ACTN</name>
<keyword evidence="3" id="KW-1185">Reference proteome</keyword>